<name>A0ABQ4R655_9HYPH</name>
<accession>A0ABQ4R655</accession>
<dbReference type="EMBL" id="BPQH01000025">
    <property type="protein sequence ID" value="GJD53158.1"/>
    <property type="molecule type" value="Genomic_DNA"/>
</dbReference>
<gene>
    <name evidence="1" type="ORF">OPKNFCMD_5929</name>
</gene>
<evidence type="ECO:0000313" key="2">
    <source>
        <dbReference type="Proteomes" id="UP001055167"/>
    </source>
</evidence>
<reference evidence="1" key="1">
    <citation type="journal article" date="2021" name="Front. Microbiol.">
        <title>Comprehensive Comparative Genomics and Phenotyping of Methylobacterium Species.</title>
        <authorList>
            <person name="Alessa O."/>
            <person name="Ogura Y."/>
            <person name="Fujitani Y."/>
            <person name="Takami H."/>
            <person name="Hayashi T."/>
            <person name="Sahin N."/>
            <person name="Tani A."/>
        </authorList>
    </citation>
    <scope>NUCLEOTIDE SEQUENCE</scope>
    <source>
        <strain evidence="1">KCTC 52305</strain>
    </source>
</reference>
<evidence type="ECO:0000313" key="1">
    <source>
        <dbReference type="EMBL" id="GJD53158.1"/>
    </source>
</evidence>
<proteinExistence type="predicted"/>
<dbReference type="RefSeq" id="WP_128561000.1">
    <property type="nucleotide sequence ID" value="NZ_BPQH01000025.1"/>
</dbReference>
<comment type="caution">
    <text evidence="1">The sequence shown here is derived from an EMBL/GenBank/DDBJ whole genome shotgun (WGS) entry which is preliminary data.</text>
</comment>
<evidence type="ECO:0008006" key="3">
    <source>
        <dbReference type="Google" id="ProtNLM"/>
    </source>
</evidence>
<organism evidence="1 2">
    <name type="scientific">Methylobacterium crusticola</name>
    <dbReference type="NCBI Taxonomy" id="1697972"/>
    <lineage>
        <taxon>Bacteria</taxon>
        <taxon>Pseudomonadati</taxon>
        <taxon>Pseudomonadota</taxon>
        <taxon>Alphaproteobacteria</taxon>
        <taxon>Hyphomicrobiales</taxon>
        <taxon>Methylobacteriaceae</taxon>
        <taxon>Methylobacterium</taxon>
    </lineage>
</organism>
<keyword evidence="2" id="KW-1185">Reference proteome</keyword>
<dbReference type="Proteomes" id="UP001055167">
    <property type="component" value="Unassembled WGS sequence"/>
</dbReference>
<protein>
    <recommendedName>
        <fullName evidence="3">DUF1488 family protein</fullName>
    </recommendedName>
</protein>
<reference evidence="1" key="2">
    <citation type="submission" date="2021-08" db="EMBL/GenBank/DDBJ databases">
        <authorList>
            <person name="Tani A."/>
            <person name="Ola A."/>
            <person name="Ogura Y."/>
            <person name="Katsura K."/>
            <person name="Hayashi T."/>
        </authorList>
    </citation>
    <scope>NUCLEOTIDE SEQUENCE</scope>
    <source>
        <strain evidence="1">KCTC 52305</strain>
    </source>
</reference>
<sequence length="83" mass="9040">MAGYWFCETAQGEFRIALTRWAGADRVGVFYEDEVLGCYDTAEAALSRLIQGDTHGPSCGLDITRLPLPTTLSGWVFAIRAGP</sequence>